<dbReference type="EMBL" id="QLMJ01000002">
    <property type="protein sequence ID" value="RAK42609.1"/>
    <property type="molecule type" value="Genomic_DNA"/>
</dbReference>
<feature type="transmembrane region" description="Helical" evidence="6">
    <location>
        <begin position="91"/>
        <end position="107"/>
    </location>
</feature>
<dbReference type="InterPro" id="IPR043428">
    <property type="entry name" value="LivM-like"/>
</dbReference>
<evidence type="ECO:0000256" key="5">
    <source>
        <dbReference type="ARBA" id="ARBA00023136"/>
    </source>
</evidence>
<evidence type="ECO:0000256" key="4">
    <source>
        <dbReference type="ARBA" id="ARBA00022989"/>
    </source>
</evidence>
<evidence type="ECO:0000313" key="8">
    <source>
        <dbReference type="Proteomes" id="UP000249341"/>
    </source>
</evidence>
<comment type="subcellular location">
    <subcellularLocation>
        <location evidence="1">Cell membrane</location>
        <topology evidence="1">Multi-pass membrane protein</topology>
    </subcellularLocation>
</comment>
<evidence type="ECO:0000256" key="3">
    <source>
        <dbReference type="ARBA" id="ARBA00022692"/>
    </source>
</evidence>
<keyword evidence="5 6" id="KW-0472">Membrane</keyword>
<dbReference type="InterPro" id="IPR001851">
    <property type="entry name" value="ABC_transp_permease"/>
</dbReference>
<sequence length="323" mass="34558">MDIIWNSLRELITPTTAAYALAAIGLNVHFGFTGLLNFGQAGFVAIGAYGFAISVMTFGFSTPLAIAVTLVLAAGYALLLGVPTLRLRADYLAIVTIAAAEIIRFALNSSAFAKWTGGANGLYNEYSGWLKGSNPYPSGVVTVGPWTFGSNDLWIATVDWLVVLLTAGAIYLLVRSPWGRVLKGIREDEHAMLSLGKNVNLYKLQALVIGGVIGAAAGILYVQPTSVQPFDFATRMTFNMYTMLILGGAATVFGPILGSMIFWVVMRFTDELVNLGVDGGLFDNVTQGSQLRFVLVGVALVLLVVFRPQGILGNRTELSFDAK</sequence>
<evidence type="ECO:0000256" key="6">
    <source>
        <dbReference type="SAM" id="Phobius"/>
    </source>
</evidence>
<proteinExistence type="predicted"/>
<dbReference type="Proteomes" id="UP000249341">
    <property type="component" value="Unassembled WGS sequence"/>
</dbReference>
<feature type="transmembrane region" description="Helical" evidence="6">
    <location>
        <begin position="202"/>
        <end position="222"/>
    </location>
</feature>
<dbReference type="OrthoDB" id="9814461at2"/>
<keyword evidence="4 6" id="KW-1133">Transmembrane helix</keyword>
<dbReference type="RefSeq" id="WP_111647752.1">
    <property type="nucleotide sequence ID" value="NZ_JACHWI010000003.1"/>
</dbReference>
<feature type="transmembrane region" description="Helical" evidence="6">
    <location>
        <begin position="243"/>
        <end position="269"/>
    </location>
</feature>
<evidence type="ECO:0000313" key="7">
    <source>
        <dbReference type="EMBL" id="RAK42609.1"/>
    </source>
</evidence>
<accession>A0A327ZIW1</accession>
<keyword evidence="3 6" id="KW-0812">Transmembrane</keyword>
<gene>
    <name evidence="7" type="ORF">B0I29_102434</name>
</gene>
<reference evidence="7 8" key="1">
    <citation type="submission" date="2018-06" db="EMBL/GenBank/DDBJ databases">
        <title>Genomic Encyclopedia of Type Strains, Phase III (KMG-III): the genomes of soil and plant-associated and newly described type strains.</title>
        <authorList>
            <person name="Whitman W."/>
        </authorList>
    </citation>
    <scope>NUCLEOTIDE SEQUENCE [LARGE SCALE GENOMIC DNA]</scope>
    <source>
        <strain evidence="7 8">CGMCC 4.7090</strain>
    </source>
</reference>
<dbReference type="CDD" id="cd06581">
    <property type="entry name" value="TM_PBP1_LivM_like"/>
    <property type="match status" value="1"/>
</dbReference>
<dbReference type="AlphaFoldDB" id="A0A327ZIW1"/>
<dbReference type="PANTHER" id="PTHR30482">
    <property type="entry name" value="HIGH-AFFINITY BRANCHED-CHAIN AMINO ACID TRANSPORT SYSTEM PERMEASE"/>
    <property type="match status" value="1"/>
</dbReference>
<name>A0A327ZIW1_9ACTN</name>
<evidence type="ECO:0000256" key="2">
    <source>
        <dbReference type="ARBA" id="ARBA00022475"/>
    </source>
</evidence>
<keyword evidence="2" id="KW-1003">Cell membrane</keyword>
<organism evidence="7 8">
    <name type="scientific">Actinoplanes lutulentus</name>
    <dbReference type="NCBI Taxonomy" id="1287878"/>
    <lineage>
        <taxon>Bacteria</taxon>
        <taxon>Bacillati</taxon>
        <taxon>Actinomycetota</taxon>
        <taxon>Actinomycetes</taxon>
        <taxon>Micromonosporales</taxon>
        <taxon>Micromonosporaceae</taxon>
        <taxon>Actinoplanes</taxon>
    </lineage>
</organism>
<keyword evidence="8" id="KW-1185">Reference proteome</keyword>
<feature type="transmembrane region" description="Helical" evidence="6">
    <location>
        <begin position="289"/>
        <end position="306"/>
    </location>
</feature>
<dbReference type="GO" id="GO:0015658">
    <property type="term" value="F:branched-chain amino acid transmembrane transporter activity"/>
    <property type="evidence" value="ECO:0007669"/>
    <property type="project" value="InterPro"/>
</dbReference>
<evidence type="ECO:0000256" key="1">
    <source>
        <dbReference type="ARBA" id="ARBA00004651"/>
    </source>
</evidence>
<feature type="transmembrane region" description="Helical" evidence="6">
    <location>
        <begin position="153"/>
        <end position="174"/>
    </location>
</feature>
<protein>
    <submittedName>
        <fullName evidence="7">Amino acid/amide ABC transporter membrane protein 2 (HAAT family)</fullName>
    </submittedName>
</protein>
<comment type="caution">
    <text evidence="7">The sequence shown here is derived from an EMBL/GenBank/DDBJ whole genome shotgun (WGS) entry which is preliminary data.</text>
</comment>
<dbReference type="PANTHER" id="PTHR30482:SF10">
    <property type="entry name" value="HIGH-AFFINITY BRANCHED-CHAIN AMINO ACID TRANSPORT PROTEIN BRAE"/>
    <property type="match status" value="1"/>
</dbReference>
<feature type="transmembrane region" description="Helical" evidence="6">
    <location>
        <begin position="65"/>
        <end position="85"/>
    </location>
</feature>
<dbReference type="Pfam" id="PF02653">
    <property type="entry name" value="BPD_transp_2"/>
    <property type="match status" value="1"/>
</dbReference>
<dbReference type="GO" id="GO:0005886">
    <property type="term" value="C:plasma membrane"/>
    <property type="evidence" value="ECO:0007669"/>
    <property type="project" value="UniProtKB-SubCell"/>
</dbReference>
<feature type="transmembrane region" description="Helical" evidence="6">
    <location>
        <begin position="38"/>
        <end position="58"/>
    </location>
</feature>
<feature type="transmembrane region" description="Helical" evidence="6">
    <location>
        <begin position="12"/>
        <end position="32"/>
    </location>
</feature>